<gene>
    <name evidence="2" type="ORF">B0T16DRAFT_383990</name>
</gene>
<dbReference type="Pfam" id="PF14856">
    <property type="entry name" value="Hce2"/>
    <property type="match status" value="1"/>
</dbReference>
<evidence type="ECO:0000313" key="2">
    <source>
        <dbReference type="EMBL" id="KAK0655013.1"/>
    </source>
</evidence>
<name>A0AA40CZK1_9PEZI</name>
<dbReference type="EMBL" id="JAULSV010000001">
    <property type="protein sequence ID" value="KAK0655013.1"/>
    <property type="molecule type" value="Genomic_DNA"/>
</dbReference>
<feature type="domain" description="Ecp2 effector protein-like" evidence="1">
    <location>
        <begin position="369"/>
        <end position="419"/>
    </location>
</feature>
<accession>A0AA40CZK1</accession>
<evidence type="ECO:0000313" key="3">
    <source>
        <dbReference type="Proteomes" id="UP001174936"/>
    </source>
</evidence>
<reference evidence="2" key="1">
    <citation type="submission" date="2023-06" db="EMBL/GenBank/DDBJ databases">
        <title>Genome-scale phylogeny and comparative genomics of the fungal order Sordariales.</title>
        <authorList>
            <consortium name="Lawrence Berkeley National Laboratory"/>
            <person name="Hensen N."/>
            <person name="Bonometti L."/>
            <person name="Westerberg I."/>
            <person name="Brannstrom I.O."/>
            <person name="Guillou S."/>
            <person name="Cros-Aarteil S."/>
            <person name="Calhoun S."/>
            <person name="Haridas S."/>
            <person name="Kuo A."/>
            <person name="Mondo S."/>
            <person name="Pangilinan J."/>
            <person name="Riley R."/>
            <person name="Labutti K."/>
            <person name="Andreopoulos B."/>
            <person name="Lipzen A."/>
            <person name="Chen C."/>
            <person name="Yanf M."/>
            <person name="Daum C."/>
            <person name="Ng V."/>
            <person name="Clum A."/>
            <person name="Steindorff A."/>
            <person name="Ohm R."/>
            <person name="Martin F."/>
            <person name="Silar P."/>
            <person name="Natvig D."/>
            <person name="Lalanne C."/>
            <person name="Gautier V."/>
            <person name="Ament-Velasquez S.L."/>
            <person name="Kruys A."/>
            <person name="Hutchinson M.I."/>
            <person name="Powell A.J."/>
            <person name="Barry K."/>
            <person name="Miller A.N."/>
            <person name="Grigoriev I.V."/>
            <person name="Debuchy R."/>
            <person name="Gladieux P."/>
            <person name="Thoren M.H."/>
            <person name="Johannesson H."/>
        </authorList>
    </citation>
    <scope>NUCLEOTIDE SEQUENCE</scope>
    <source>
        <strain evidence="2">SMH2532-1</strain>
    </source>
</reference>
<evidence type="ECO:0000259" key="1">
    <source>
        <dbReference type="Pfam" id="PF14856"/>
    </source>
</evidence>
<organism evidence="2 3">
    <name type="scientific">Cercophora newfieldiana</name>
    <dbReference type="NCBI Taxonomy" id="92897"/>
    <lineage>
        <taxon>Eukaryota</taxon>
        <taxon>Fungi</taxon>
        <taxon>Dikarya</taxon>
        <taxon>Ascomycota</taxon>
        <taxon>Pezizomycotina</taxon>
        <taxon>Sordariomycetes</taxon>
        <taxon>Sordariomycetidae</taxon>
        <taxon>Sordariales</taxon>
        <taxon>Lasiosphaeriaceae</taxon>
        <taxon>Cercophora</taxon>
    </lineage>
</organism>
<dbReference type="AlphaFoldDB" id="A0AA40CZK1"/>
<comment type="caution">
    <text evidence="2">The sequence shown here is derived from an EMBL/GenBank/DDBJ whole genome shotgun (WGS) entry which is preliminary data.</text>
</comment>
<sequence>MYSRNMIWNSLVTIHEVVDSQRTAIIEAAALYINAALPAFEDKFAPASEPPEHDDTMMQIVLDGLAFGLAVVPGAFIPKVLAKLPYFVAKPGSADEVKDTSLAFIALAVSVAKDLAAKGGDPSIWTPEDQNDFGEDLAQGMTGWALSYEKTLQFLFSGEDDAIDKLTALISDGKLIPGSNGNGEIATFPDPNDPIYLADHQAAAEKVFFGYAIPVAWFQTGHHPFVLDSGFPCGTIDPIDLHMTPDVQQRTWGCYDQKLYYLMEPIGGPKYMPPGLDSIDGKHFGDIQAQDMIQGAVRTYLANNNQNGASAADPLAPSTLQDLVDQDITTPGFFRFPVCSADKAFAAWVRGDSTEPNYPCSLPSRVNDCGTNIEDQTSSASPLVADCLQIVANLQTGEDPGEWTTLNSPGHQRELVSIGAVLADLRSKWREDGDDGIHNVTIAQEADGTIETELGTLHAEAVQGVTLDSRKECSLLGRRACFGSGTGIGFGKLALTEGPALGVRLSIDNQHILPWPKPLGR</sequence>
<proteinExistence type="predicted"/>
<dbReference type="InterPro" id="IPR029226">
    <property type="entry name" value="Ecp2-like"/>
</dbReference>
<protein>
    <recommendedName>
        <fullName evidence="1">Ecp2 effector protein-like domain-containing protein</fullName>
    </recommendedName>
</protein>
<dbReference type="Proteomes" id="UP001174936">
    <property type="component" value="Unassembled WGS sequence"/>
</dbReference>
<keyword evidence="3" id="KW-1185">Reference proteome</keyword>